<reference evidence="1" key="1">
    <citation type="journal article" date="2020" name="Nat. Commun.">
        <title>Large-scale genome sequencing of mycorrhizal fungi provides insights into the early evolution of symbiotic traits.</title>
        <authorList>
            <person name="Miyauchi S."/>
            <person name="Kiss E."/>
            <person name="Kuo A."/>
            <person name="Drula E."/>
            <person name="Kohler A."/>
            <person name="Sanchez-Garcia M."/>
            <person name="Morin E."/>
            <person name="Andreopoulos B."/>
            <person name="Barry K.W."/>
            <person name="Bonito G."/>
            <person name="Buee M."/>
            <person name="Carver A."/>
            <person name="Chen C."/>
            <person name="Cichocki N."/>
            <person name="Clum A."/>
            <person name="Culley D."/>
            <person name="Crous P.W."/>
            <person name="Fauchery L."/>
            <person name="Girlanda M."/>
            <person name="Hayes R.D."/>
            <person name="Keri Z."/>
            <person name="LaButti K."/>
            <person name="Lipzen A."/>
            <person name="Lombard V."/>
            <person name="Magnuson J."/>
            <person name="Maillard F."/>
            <person name="Murat C."/>
            <person name="Nolan M."/>
            <person name="Ohm R.A."/>
            <person name="Pangilinan J."/>
            <person name="Pereira M.F."/>
            <person name="Perotto S."/>
            <person name="Peter M."/>
            <person name="Pfister S."/>
            <person name="Riley R."/>
            <person name="Sitrit Y."/>
            <person name="Stielow J.B."/>
            <person name="Szollosi G."/>
            <person name="Zifcakova L."/>
            <person name="Stursova M."/>
            <person name="Spatafora J.W."/>
            <person name="Tedersoo L."/>
            <person name="Vaario L.M."/>
            <person name="Yamada A."/>
            <person name="Yan M."/>
            <person name="Wang P."/>
            <person name="Xu J."/>
            <person name="Bruns T."/>
            <person name="Baldrian P."/>
            <person name="Vilgalys R."/>
            <person name="Dunand C."/>
            <person name="Henrissat B."/>
            <person name="Grigoriev I.V."/>
            <person name="Hibbett D."/>
            <person name="Nagy L.G."/>
            <person name="Martin F.M."/>
        </authorList>
    </citation>
    <scope>NUCLEOTIDE SEQUENCE</scope>
    <source>
        <strain evidence="1">UP504</strain>
    </source>
</reference>
<sequence>MAPHLLLQHGYHGIRSRNISLACIRNSTVATQDQYDDHLDPGHVPWVSLDSFFGDIDGVTGTRVSFRGPARHRVLPAGPASGHAIVVPSRRTIVPRASGFLRKQACLDSSNITDGPAAMVIDPSAVDLQLSLEGEETLQHRRLEVDERNVQKISKKLQTYVIVLRNYQERAMTRMQETSGVHPLDELRRALEVESGAFLLVMQKSSLVVQPEIMQAQEYGLTKE</sequence>
<name>A0A9P6B8B8_9AGAM</name>
<evidence type="ECO:0000313" key="2">
    <source>
        <dbReference type="Proteomes" id="UP000886523"/>
    </source>
</evidence>
<accession>A0A9P6B8B8</accession>
<dbReference type="AlphaFoldDB" id="A0A9P6B8B8"/>
<gene>
    <name evidence="1" type="ORF">BS47DRAFT_1388757</name>
</gene>
<dbReference type="EMBL" id="MU128922">
    <property type="protein sequence ID" value="KAF9518820.1"/>
    <property type="molecule type" value="Genomic_DNA"/>
</dbReference>
<comment type="caution">
    <text evidence="1">The sequence shown here is derived from an EMBL/GenBank/DDBJ whole genome shotgun (WGS) entry which is preliminary data.</text>
</comment>
<organism evidence="1 2">
    <name type="scientific">Hydnum rufescens UP504</name>
    <dbReference type="NCBI Taxonomy" id="1448309"/>
    <lineage>
        <taxon>Eukaryota</taxon>
        <taxon>Fungi</taxon>
        <taxon>Dikarya</taxon>
        <taxon>Basidiomycota</taxon>
        <taxon>Agaricomycotina</taxon>
        <taxon>Agaricomycetes</taxon>
        <taxon>Cantharellales</taxon>
        <taxon>Hydnaceae</taxon>
        <taxon>Hydnum</taxon>
    </lineage>
</organism>
<protein>
    <submittedName>
        <fullName evidence="1">Uncharacterized protein</fullName>
    </submittedName>
</protein>
<proteinExistence type="predicted"/>
<evidence type="ECO:0000313" key="1">
    <source>
        <dbReference type="EMBL" id="KAF9518820.1"/>
    </source>
</evidence>
<dbReference type="Proteomes" id="UP000886523">
    <property type="component" value="Unassembled WGS sequence"/>
</dbReference>
<keyword evidence="2" id="KW-1185">Reference proteome</keyword>